<dbReference type="PANTHER" id="PTHR11933:SF5">
    <property type="entry name" value="MITOCHONDRIAL TRNA-SPECIFIC 2-THIOURIDYLASE 1"/>
    <property type="match status" value="1"/>
</dbReference>
<dbReference type="Pfam" id="PF20259">
    <property type="entry name" value="tRNA_Me_trans_M"/>
    <property type="match status" value="1"/>
</dbReference>
<protein>
    <recommendedName>
        <fullName evidence="1">tRNA-uridine 2-sulfurtransferase</fullName>
        <ecNumber evidence="1">2.8.1.13</ecNumber>
    </recommendedName>
</protein>
<evidence type="ECO:0000256" key="6">
    <source>
        <dbReference type="ARBA" id="ARBA00022840"/>
    </source>
</evidence>
<dbReference type="NCBIfam" id="NF001138">
    <property type="entry name" value="PRK00143.1"/>
    <property type="match status" value="1"/>
</dbReference>
<dbReference type="GO" id="GO:0002143">
    <property type="term" value="P:tRNA wobble position uridine thiolation"/>
    <property type="evidence" value="ECO:0007669"/>
    <property type="project" value="TreeGrafter"/>
</dbReference>
<keyword evidence="5" id="KW-0547">Nucleotide-binding</keyword>
<dbReference type="AlphaFoldDB" id="A0A6J4KKT5"/>
<dbReference type="Gene3D" id="2.30.30.280">
    <property type="entry name" value="Adenine nucleotide alpha hydrolases-like domains"/>
    <property type="match status" value="1"/>
</dbReference>
<evidence type="ECO:0000256" key="2">
    <source>
        <dbReference type="ARBA" id="ARBA00022555"/>
    </source>
</evidence>
<reference evidence="11" key="1">
    <citation type="submission" date="2020-02" db="EMBL/GenBank/DDBJ databases">
        <authorList>
            <person name="Meier V. D."/>
        </authorList>
    </citation>
    <scope>NUCLEOTIDE SEQUENCE</scope>
    <source>
        <strain evidence="11">AVDCRST_MAG90</strain>
    </source>
</reference>
<dbReference type="InterPro" id="IPR004506">
    <property type="entry name" value="MnmA-like"/>
</dbReference>
<evidence type="ECO:0000256" key="9">
    <source>
        <dbReference type="ARBA" id="ARBA00051542"/>
    </source>
</evidence>
<dbReference type="Pfam" id="PF03054">
    <property type="entry name" value="tRNA_Me_trans"/>
    <property type="match status" value="1"/>
</dbReference>
<gene>
    <name evidence="11" type="ORF">AVDCRST_MAG90-246</name>
</gene>
<evidence type="ECO:0000313" key="11">
    <source>
        <dbReference type="EMBL" id="CAA9307873.1"/>
    </source>
</evidence>
<proteinExistence type="predicted"/>
<keyword evidence="2" id="KW-0820">tRNA-binding</keyword>
<evidence type="ECO:0000259" key="10">
    <source>
        <dbReference type="Pfam" id="PF20259"/>
    </source>
</evidence>
<dbReference type="InterPro" id="IPR014729">
    <property type="entry name" value="Rossmann-like_a/b/a_fold"/>
</dbReference>
<name>A0A6J4KKT5_9HYPH</name>
<evidence type="ECO:0000256" key="4">
    <source>
        <dbReference type="ARBA" id="ARBA00022694"/>
    </source>
</evidence>
<dbReference type="InterPro" id="IPR023382">
    <property type="entry name" value="MnmA-like_central_sf"/>
</dbReference>
<keyword evidence="7" id="KW-0694">RNA-binding</keyword>
<dbReference type="SUPFAM" id="SSF52402">
    <property type="entry name" value="Adenine nucleotide alpha hydrolases-like"/>
    <property type="match status" value="1"/>
</dbReference>
<dbReference type="InterPro" id="IPR046884">
    <property type="entry name" value="MnmA-like_central"/>
</dbReference>
<keyword evidence="4" id="KW-0819">tRNA processing</keyword>
<accession>A0A6J4KKT5</accession>
<sequence>MVIEGGTRPPAEKGPEPNIMLNSLDLPGEPSNTRVVVAMSGGVDSSVVAAMLKRQGYDVVGITLQLYDHGAAAHRKGACCAGQDIHDARRVAAAIGVPHYVLDYEQRFREEVIERFADSYLAGETPIPCVECNRSIKFNDLLKTALSLGADVMATGHYVASRAMPDGRRALFRAADPDRDQSYFLYATTPDQLDRLRFPLGGLTKVETRALAQELGLTVADKPDSQDICFVPQGRYSDLIGRLKPASARPGDIVHLDGRVLGRHEGIVHYTVGQRRGLRLSHGEPLYVLRLDARDARVVVGPREALATRTVALVDLNWLGDRPLAECWEGLDV</sequence>
<dbReference type="EMBL" id="CADCUC010000048">
    <property type="protein sequence ID" value="CAA9307873.1"/>
    <property type="molecule type" value="Genomic_DNA"/>
</dbReference>
<comment type="catalytic activity">
    <reaction evidence="9">
        <text>S-sulfanyl-L-cysteinyl-[protein] + uridine(34) in tRNA + AH2 + ATP = 2-thiouridine(34) in tRNA + L-cysteinyl-[protein] + A + AMP + diphosphate + H(+)</text>
        <dbReference type="Rhea" id="RHEA:47032"/>
        <dbReference type="Rhea" id="RHEA-COMP:10131"/>
        <dbReference type="Rhea" id="RHEA-COMP:11726"/>
        <dbReference type="Rhea" id="RHEA-COMP:11727"/>
        <dbReference type="Rhea" id="RHEA-COMP:11728"/>
        <dbReference type="ChEBI" id="CHEBI:13193"/>
        <dbReference type="ChEBI" id="CHEBI:15378"/>
        <dbReference type="ChEBI" id="CHEBI:17499"/>
        <dbReference type="ChEBI" id="CHEBI:29950"/>
        <dbReference type="ChEBI" id="CHEBI:30616"/>
        <dbReference type="ChEBI" id="CHEBI:33019"/>
        <dbReference type="ChEBI" id="CHEBI:61963"/>
        <dbReference type="ChEBI" id="CHEBI:65315"/>
        <dbReference type="ChEBI" id="CHEBI:87170"/>
        <dbReference type="ChEBI" id="CHEBI:456215"/>
        <dbReference type="EC" id="2.8.1.13"/>
    </reaction>
</comment>
<evidence type="ECO:0000256" key="3">
    <source>
        <dbReference type="ARBA" id="ARBA00022679"/>
    </source>
</evidence>
<keyword evidence="6" id="KW-0067">ATP-binding</keyword>
<keyword evidence="3 11" id="KW-0808">Transferase</keyword>
<dbReference type="EC" id="2.8.1.13" evidence="1"/>
<dbReference type="FunFam" id="3.40.50.620:FF:000115">
    <property type="entry name" value="tRNA-specific 2-thiouridylase MnmA"/>
    <property type="match status" value="1"/>
</dbReference>
<evidence type="ECO:0000256" key="5">
    <source>
        <dbReference type="ARBA" id="ARBA00022741"/>
    </source>
</evidence>
<dbReference type="NCBIfam" id="TIGR00420">
    <property type="entry name" value="trmU"/>
    <property type="match status" value="1"/>
</dbReference>
<keyword evidence="8" id="KW-1015">Disulfide bond</keyword>
<evidence type="ECO:0000256" key="8">
    <source>
        <dbReference type="ARBA" id="ARBA00023157"/>
    </source>
</evidence>
<evidence type="ECO:0000256" key="7">
    <source>
        <dbReference type="ARBA" id="ARBA00022884"/>
    </source>
</evidence>
<dbReference type="FunFam" id="2.30.30.280:FF:000001">
    <property type="entry name" value="tRNA-specific 2-thiouridylase MnmA"/>
    <property type="match status" value="1"/>
</dbReference>
<evidence type="ECO:0000256" key="1">
    <source>
        <dbReference type="ARBA" id="ARBA00011949"/>
    </source>
</evidence>
<dbReference type="Gene3D" id="3.40.50.620">
    <property type="entry name" value="HUPs"/>
    <property type="match status" value="1"/>
</dbReference>
<dbReference type="GO" id="GO:0005524">
    <property type="term" value="F:ATP binding"/>
    <property type="evidence" value="ECO:0007669"/>
    <property type="project" value="UniProtKB-KW"/>
</dbReference>
<dbReference type="PANTHER" id="PTHR11933">
    <property type="entry name" value="TRNA 5-METHYLAMINOMETHYL-2-THIOURIDYLATE -METHYLTRANSFERASE"/>
    <property type="match status" value="1"/>
</dbReference>
<feature type="domain" description="tRNA-specific 2-thiouridylase MnmA-like central" evidence="10">
    <location>
        <begin position="248"/>
        <end position="301"/>
    </location>
</feature>
<organism evidence="11">
    <name type="scientific">uncultured Microvirga sp</name>
    <dbReference type="NCBI Taxonomy" id="412392"/>
    <lineage>
        <taxon>Bacteria</taxon>
        <taxon>Pseudomonadati</taxon>
        <taxon>Pseudomonadota</taxon>
        <taxon>Alphaproteobacteria</taxon>
        <taxon>Hyphomicrobiales</taxon>
        <taxon>Methylobacteriaceae</taxon>
        <taxon>Microvirga</taxon>
        <taxon>environmental samples</taxon>
    </lineage>
</organism>
<dbReference type="CDD" id="cd01998">
    <property type="entry name" value="MnmA_TRMU-like"/>
    <property type="match status" value="1"/>
</dbReference>
<feature type="non-terminal residue" evidence="11">
    <location>
        <position position="333"/>
    </location>
</feature>
<dbReference type="GO" id="GO:0000049">
    <property type="term" value="F:tRNA binding"/>
    <property type="evidence" value="ECO:0007669"/>
    <property type="project" value="UniProtKB-KW"/>
</dbReference>
<dbReference type="GO" id="GO:0103016">
    <property type="term" value="F:tRNA-uridine 2-sulfurtransferase activity"/>
    <property type="evidence" value="ECO:0007669"/>
    <property type="project" value="UniProtKB-EC"/>
</dbReference>